<comment type="caution">
    <text evidence="2">The sequence shown here is derived from an EMBL/GenBank/DDBJ whole genome shotgun (WGS) entry which is preliminary data.</text>
</comment>
<evidence type="ECO:0000313" key="3">
    <source>
        <dbReference type="Proteomes" id="UP001596524"/>
    </source>
</evidence>
<evidence type="ECO:0008006" key="4">
    <source>
        <dbReference type="Google" id="ProtNLM"/>
    </source>
</evidence>
<dbReference type="Pfam" id="PF09997">
    <property type="entry name" value="DUF2238"/>
    <property type="match status" value="1"/>
</dbReference>
<feature type="transmembrane region" description="Helical" evidence="1">
    <location>
        <begin position="114"/>
        <end position="135"/>
    </location>
</feature>
<dbReference type="InterPro" id="IPR014509">
    <property type="entry name" value="YjdF-like"/>
</dbReference>
<protein>
    <recommendedName>
        <fullName evidence="4">VanZ family protein</fullName>
    </recommendedName>
</protein>
<keyword evidence="3" id="KW-1185">Reference proteome</keyword>
<gene>
    <name evidence="2" type="ORF">ACFQO6_23670</name>
</gene>
<organism evidence="2 3">
    <name type="scientific">Nocardioides astragali</name>
    <dbReference type="NCBI Taxonomy" id="1776736"/>
    <lineage>
        <taxon>Bacteria</taxon>
        <taxon>Bacillati</taxon>
        <taxon>Actinomycetota</taxon>
        <taxon>Actinomycetes</taxon>
        <taxon>Propionibacteriales</taxon>
        <taxon>Nocardioidaceae</taxon>
        <taxon>Nocardioides</taxon>
    </lineage>
</organism>
<accession>A0ABW2NEC8</accession>
<keyword evidence="1" id="KW-1133">Transmembrane helix</keyword>
<evidence type="ECO:0000313" key="2">
    <source>
        <dbReference type="EMBL" id="MFC7363291.1"/>
    </source>
</evidence>
<dbReference type="EMBL" id="JBHTCH010000030">
    <property type="protein sequence ID" value="MFC7363291.1"/>
    <property type="molecule type" value="Genomic_DNA"/>
</dbReference>
<reference evidence="3" key="1">
    <citation type="journal article" date="2019" name="Int. J. Syst. Evol. Microbiol.">
        <title>The Global Catalogue of Microorganisms (GCM) 10K type strain sequencing project: providing services to taxonomists for standard genome sequencing and annotation.</title>
        <authorList>
            <consortium name="The Broad Institute Genomics Platform"/>
            <consortium name="The Broad Institute Genome Sequencing Center for Infectious Disease"/>
            <person name="Wu L."/>
            <person name="Ma J."/>
        </authorList>
    </citation>
    <scope>NUCLEOTIDE SEQUENCE [LARGE SCALE GENOMIC DNA]</scope>
    <source>
        <strain evidence="3">FCH27</strain>
    </source>
</reference>
<dbReference type="RefSeq" id="WP_255889361.1">
    <property type="nucleotide sequence ID" value="NZ_JAFMZM010000002.1"/>
</dbReference>
<keyword evidence="1" id="KW-0812">Transmembrane</keyword>
<name>A0ABW2NEC8_9ACTN</name>
<feature type="transmembrane region" description="Helical" evidence="1">
    <location>
        <begin position="142"/>
        <end position="159"/>
    </location>
</feature>
<dbReference type="Proteomes" id="UP001596524">
    <property type="component" value="Unassembled WGS sequence"/>
</dbReference>
<feature type="transmembrane region" description="Helical" evidence="1">
    <location>
        <begin position="20"/>
        <end position="43"/>
    </location>
</feature>
<feature type="transmembrane region" description="Helical" evidence="1">
    <location>
        <begin position="179"/>
        <end position="198"/>
    </location>
</feature>
<sequence length="247" mass="26306">MAQAGARGGQRGEREALRVLPWVAVLDLAAKVLLLLAVVQVGLDPAWGNLEGKSPGTRAMTYPLLALVVPAAQLWRQQGRYPWTTDLLVTLPAFSDILGNRLDLYDQVSWFDDFMHAFNTGVLGIAVVLVCGAGGATVARRVVLAVASAMTLSLGWEVWEYYAFLARSGEAGTAYADTVWDLALGWLGAVTGAVLMGIGRSNATGAGSQQADHVRGDDRPLTPEHATGVFAVVPSADRSHLSRDLRP</sequence>
<proteinExistence type="predicted"/>
<keyword evidence="1" id="KW-0472">Membrane</keyword>
<evidence type="ECO:0000256" key="1">
    <source>
        <dbReference type="SAM" id="Phobius"/>
    </source>
</evidence>